<keyword evidence="4" id="KW-0106">Calcium</keyword>
<evidence type="ECO:0000256" key="1">
    <source>
        <dbReference type="ARBA" id="ARBA00008779"/>
    </source>
</evidence>
<evidence type="ECO:0000256" key="5">
    <source>
        <dbReference type="SAM" id="Phobius"/>
    </source>
</evidence>
<dbReference type="OrthoDB" id="9783154at2"/>
<dbReference type="GO" id="GO:0046872">
    <property type="term" value="F:metal ion binding"/>
    <property type="evidence" value="ECO:0007669"/>
    <property type="project" value="UniProtKB-KW"/>
</dbReference>
<dbReference type="SUPFAM" id="SSF53649">
    <property type="entry name" value="Alkaline phosphatase-like"/>
    <property type="match status" value="1"/>
</dbReference>
<proteinExistence type="inferred from homology"/>
<dbReference type="AlphaFoldDB" id="A0A5C6DVB4"/>
<dbReference type="InterPro" id="IPR017850">
    <property type="entry name" value="Alkaline_phosphatase_core_sf"/>
</dbReference>
<evidence type="ECO:0000256" key="2">
    <source>
        <dbReference type="ARBA" id="ARBA00022723"/>
    </source>
</evidence>
<dbReference type="PROSITE" id="PS00149">
    <property type="entry name" value="SULFATASE_2"/>
    <property type="match status" value="1"/>
</dbReference>
<comment type="similarity">
    <text evidence="1">Belongs to the sulfatase family.</text>
</comment>
<dbReference type="InterPro" id="IPR024607">
    <property type="entry name" value="Sulfatase_CS"/>
</dbReference>
<feature type="domain" description="Sulfatase N-terminal" evidence="6">
    <location>
        <begin position="75"/>
        <end position="391"/>
    </location>
</feature>
<gene>
    <name evidence="7" type="primary">atsA_12</name>
    <name evidence="7" type="ORF">Poly41_13750</name>
</gene>
<evidence type="ECO:0000256" key="4">
    <source>
        <dbReference type="ARBA" id="ARBA00022837"/>
    </source>
</evidence>
<evidence type="ECO:0000259" key="6">
    <source>
        <dbReference type="Pfam" id="PF00884"/>
    </source>
</evidence>
<reference evidence="7 8" key="1">
    <citation type="submission" date="2019-02" db="EMBL/GenBank/DDBJ databases">
        <title>Deep-cultivation of Planctomycetes and their phenomic and genomic characterization uncovers novel biology.</title>
        <authorList>
            <person name="Wiegand S."/>
            <person name="Jogler M."/>
            <person name="Boedeker C."/>
            <person name="Pinto D."/>
            <person name="Vollmers J."/>
            <person name="Rivas-Marin E."/>
            <person name="Kohn T."/>
            <person name="Peeters S.H."/>
            <person name="Heuer A."/>
            <person name="Rast P."/>
            <person name="Oberbeckmann S."/>
            <person name="Bunk B."/>
            <person name="Jeske O."/>
            <person name="Meyerdierks A."/>
            <person name="Storesund J.E."/>
            <person name="Kallscheuer N."/>
            <person name="Luecker S."/>
            <person name="Lage O.M."/>
            <person name="Pohl T."/>
            <person name="Merkel B.J."/>
            <person name="Hornburger P."/>
            <person name="Mueller R.-W."/>
            <person name="Bruemmer F."/>
            <person name="Labrenz M."/>
            <person name="Spormann A.M."/>
            <person name="Op Den Camp H."/>
            <person name="Overmann J."/>
            <person name="Amann R."/>
            <person name="Jetten M.S.M."/>
            <person name="Mascher T."/>
            <person name="Medema M.H."/>
            <person name="Devos D.P."/>
            <person name="Kaster A.-K."/>
            <person name="Ovreas L."/>
            <person name="Rohde M."/>
            <person name="Galperin M.Y."/>
            <person name="Jogler C."/>
        </authorList>
    </citation>
    <scope>NUCLEOTIDE SEQUENCE [LARGE SCALE GENOMIC DNA]</scope>
    <source>
        <strain evidence="7 8">Poly41</strain>
    </source>
</reference>
<dbReference type="GO" id="GO:0004065">
    <property type="term" value="F:arylsulfatase activity"/>
    <property type="evidence" value="ECO:0007669"/>
    <property type="project" value="UniProtKB-EC"/>
</dbReference>
<accession>A0A5C6DVB4</accession>
<keyword evidence="2" id="KW-0479">Metal-binding</keyword>
<dbReference type="Proteomes" id="UP000319143">
    <property type="component" value="Unassembled WGS sequence"/>
</dbReference>
<keyword evidence="8" id="KW-1185">Reference proteome</keyword>
<dbReference type="EMBL" id="SJPV01000002">
    <property type="protein sequence ID" value="TWU40542.1"/>
    <property type="molecule type" value="Genomic_DNA"/>
</dbReference>
<protein>
    <submittedName>
        <fullName evidence="7">Arylsulfatase</fullName>
        <ecNumber evidence="7">3.1.6.1</ecNumber>
    </submittedName>
</protein>
<dbReference type="PANTHER" id="PTHR42693">
    <property type="entry name" value="ARYLSULFATASE FAMILY MEMBER"/>
    <property type="match status" value="1"/>
</dbReference>
<keyword evidence="5" id="KW-1133">Transmembrane helix</keyword>
<dbReference type="InterPro" id="IPR050738">
    <property type="entry name" value="Sulfatase"/>
</dbReference>
<name>A0A5C6DVB4_9BACT</name>
<dbReference type="Gene3D" id="3.40.720.10">
    <property type="entry name" value="Alkaline Phosphatase, subunit A"/>
    <property type="match status" value="1"/>
</dbReference>
<dbReference type="PANTHER" id="PTHR42693:SF53">
    <property type="entry name" value="ENDO-4-O-SULFATASE"/>
    <property type="match status" value="1"/>
</dbReference>
<evidence type="ECO:0000256" key="3">
    <source>
        <dbReference type="ARBA" id="ARBA00022801"/>
    </source>
</evidence>
<dbReference type="PROSITE" id="PS00523">
    <property type="entry name" value="SULFATASE_1"/>
    <property type="match status" value="1"/>
</dbReference>
<organism evidence="7 8">
    <name type="scientific">Novipirellula artificiosorum</name>
    <dbReference type="NCBI Taxonomy" id="2528016"/>
    <lineage>
        <taxon>Bacteria</taxon>
        <taxon>Pseudomonadati</taxon>
        <taxon>Planctomycetota</taxon>
        <taxon>Planctomycetia</taxon>
        <taxon>Pirellulales</taxon>
        <taxon>Pirellulaceae</taxon>
        <taxon>Novipirellula</taxon>
    </lineage>
</organism>
<feature type="transmembrane region" description="Helical" evidence="5">
    <location>
        <begin position="46"/>
        <end position="64"/>
    </location>
</feature>
<dbReference type="EC" id="3.1.6.1" evidence="7"/>
<comment type="caution">
    <text evidence="7">The sequence shown here is derived from an EMBL/GenBank/DDBJ whole genome shotgun (WGS) entry which is preliminary data.</text>
</comment>
<keyword evidence="5" id="KW-0472">Membrane</keyword>
<dbReference type="Pfam" id="PF00884">
    <property type="entry name" value="Sulfatase"/>
    <property type="match status" value="1"/>
</dbReference>
<keyword evidence="5" id="KW-0812">Transmembrane</keyword>
<dbReference type="RefSeq" id="WP_146525140.1">
    <property type="nucleotide sequence ID" value="NZ_SJPV01000002.1"/>
</dbReference>
<dbReference type="InterPro" id="IPR000917">
    <property type="entry name" value="Sulfatase_N"/>
</dbReference>
<sequence>MAFFSLILVRGRHWVGRFPRAIAAAVPGQSANPFSSFTVEDAVRRWRLVLLCVVFVAFGIQGWIAPPLAAAERRPNLLLILADDMGYGDLGCMGSELLLTPHLDALASSGVLCEQAYVASAVCSPSRAGLLTGRDPRRFGYEGNLNKADAGYATRPELLGLPGNEHTLGDHLGAAGYATCLVGKWHQGTGQPFHPNRRGFDHFCGMLGGGHGYFPEPGKNQLERNGEPLNEFSSPYLTDFFTDEALQWLQSREANAAEQPWFLYLSYNAPHTPMQATEADLAVFEHIKDPRRRTYAAMVYALDRGVGRVIEYLDQHSLREKTLVVFLSDNGGATSNGSWNGPLSGAKGSLREGGVRVPTLYSWPSRLPAKSRYRGVVSSLDLLPTFMSAADAKPLPLQETLSHQDRKNHGRASKEYGDYDGIDLLPLLDAEQPEASRRLFWRLQGQAAVLKGANKLMRPSHRPAQLFQPATDLAESKDLAGQDAETLGSLFQELADWESSLTTVPLWDSSPYWSEESAQIYDRWVPKAEPR</sequence>
<evidence type="ECO:0000313" key="8">
    <source>
        <dbReference type="Proteomes" id="UP000319143"/>
    </source>
</evidence>
<keyword evidence="3 7" id="KW-0378">Hydrolase</keyword>
<evidence type="ECO:0000313" key="7">
    <source>
        <dbReference type="EMBL" id="TWU40542.1"/>
    </source>
</evidence>